<reference evidence="7" key="1">
    <citation type="journal article" date="2020" name="PLoS Negl. Trop. Dis.">
        <title>High-quality nuclear genome for Sarcoptes scabiei-A critical resource for a neglected parasite.</title>
        <authorList>
            <person name="Korhonen P.K."/>
            <person name="Gasser R.B."/>
            <person name="Ma G."/>
            <person name="Wang T."/>
            <person name="Stroehlein A.J."/>
            <person name="Young N.D."/>
            <person name="Ang C.S."/>
            <person name="Fernando D.D."/>
            <person name="Lu H.C."/>
            <person name="Taylor S."/>
            <person name="Reynolds S.L."/>
            <person name="Mofiz E."/>
            <person name="Najaraj S.H."/>
            <person name="Gowda H."/>
            <person name="Madugundu A."/>
            <person name="Renuse S."/>
            <person name="Holt D."/>
            <person name="Pandey A."/>
            <person name="Papenfuss A.T."/>
            <person name="Fischer K."/>
        </authorList>
    </citation>
    <scope>NUCLEOTIDE SEQUENCE [LARGE SCALE GENOMIC DNA]</scope>
</reference>
<proteinExistence type="predicted"/>
<protein>
    <submittedName>
        <fullName evidence="5">Collagen alpha-1(XVIII) chain</fullName>
    </submittedName>
</protein>
<dbReference type="PANTHER" id="PTHR24023:SF1082">
    <property type="entry name" value="COLLAGEN TRIPLE HELIX REPEAT"/>
    <property type="match status" value="1"/>
</dbReference>
<evidence type="ECO:0000256" key="2">
    <source>
        <dbReference type="SAM" id="MobiDB-lite"/>
    </source>
</evidence>
<dbReference type="Pfam" id="PF01391">
    <property type="entry name" value="Collagen"/>
    <property type="match status" value="1"/>
</dbReference>
<feature type="region of interest" description="Disordered" evidence="2">
    <location>
        <begin position="284"/>
        <end position="335"/>
    </location>
</feature>
<keyword evidence="3" id="KW-0812">Transmembrane</keyword>
<dbReference type="GO" id="GO:0005581">
    <property type="term" value="C:collagen trimer"/>
    <property type="evidence" value="ECO:0007669"/>
    <property type="project" value="UniProtKB-KW"/>
</dbReference>
<dbReference type="SUPFAM" id="SSF56436">
    <property type="entry name" value="C-type lectin-like"/>
    <property type="match status" value="1"/>
</dbReference>
<dbReference type="Gene3D" id="3.10.100.10">
    <property type="entry name" value="Mannose-Binding Protein A, subunit A"/>
    <property type="match status" value="1"/>
</dbReference>
<dbReference type="OrthoDB" id="5983381at2759"/>
<dbReference type="InterPro" id="IPR016186">
    <property type="entry name" value="C-type_lectin-like/link_sf"/>
</dbReference>
<evidence type="ECO:0000313" key="5">
    <source>
        <dbReference type="EMBL" id="KAF7489118.1"/>
    </source>
</evidence>
<feature type="region of interest" description="Disordered" evidence="2">
    <location>
        <begin position="137"/>
        <end position="179"/>
    </location>
</feature>
<dbReference type="InterPro" id="IPR010515">
    <property type="entry name" value="Collagenase_NC10/endostatin"/>
</dbReference>
<dbReference type="InterPro" id="IPR016187">
    <property type="entry name" value="CTDL_fold"/>
</dbReference>
<dbReference type="GO" id="GO:0031012">
    <property type="term" value="C:extracellular matrix"/>
    <property type="evidence" value="ECO:0007669"/>
    <property type="project" value="TreeGrafter"/>
</dbReference>
<dbReference type="EMBL" id="WVUK01000065">
    <property type="protein sequence ID" value="KAF7489118.1"/>
    <property type="molecule type" value="Genomic_DNA"/>
</dbReference>
<feature type="compositionally biased region" description="Polar residues" evidence="2">
    <location>
        <begin position="137"/>
        <end position="146"/>
    </location>
</feature>
<keyword evidence="7" id="KW-1185">Reference proteome</keyword>
<dbReference type="PANTHER" id="PTHR24023">
    <property type="entry name" value="COLLAGEN ALPHA"/>
    <property type="match status" value="1"/>
</dbReference>
<feature type="transmembrane region" description="Helical" evidence="3">
    <location>
        <begin position="21"/>
        <end position="40"/>
    </location>
</feature>
<dbReference type="GO" id="GO:0005615">
    <property type="term" value="C:extracellular space"/>
    <property type="evidence" value="ECO:0007669"/>
    <property type="project" value="TreeGrafter"/>
</dbReference>
<feature type="compositionally biased region" description="Low complexity" evidence="2">
    <location>
        <begin position="323"/>
        <end position="334"/>
    </location>
</feature>
<gene>
    <name evidence="5" type="ORF">SSS_2152</name>
</gene>
<reference evidence="5" key="2">
    <citation type="submission" date="2020-01" db="EMBL/GenBank/DDBJ databases">
        <authorList>
            <person name="Korhonen P.K.K."/>
            <person name="Guangxu M.G."/>
            <person name="Wang T.W."/>
            <person name="Stroehlein A.J.S."/>
            <person name="Young N.D."/>
            <person name="Ang C.-S.A."/>
            <person name="Fernando D.W.F."/>
            <person name="Lu H.L."/>
            <person name="Taylor S.T."/>
            <person name="Ehtesham M.E.M."/>
            <person name="Najaraj S.H.N."/>
            <person name="Harsha G.H.G."/>
            <person name="Madugundu A.M."/>
            <person name="Renuse S.R."/>
            <person name="Holt D.H."/>
            <person name="Pandey A.P."/>
            <person name="Papenfuss A.P."/>
            <person name="Gasser R.B.G."/>
            <person name="Fischer K.F."/>
        </authorList>
    </citation>
    <scope>NUCLEOTIDE SEQUENCE</scope>
    <source>
        <strain evidence="5">SSS_KF_BRIS2020</strain>
    </source>
</reference>
<dbReference type="InterPro" id="IPR008160">
    <property type="entry name" value="Collagen"/>
</dbReference>
<dbReference type="Proteomes" id="UP000070412">
    <property type="component" value="Unassembled WGS sequence"/>
</dbReference>
<name>A0A834VD00_SARSC</name>
<dbReference type="AlphaFoldDB" id="A0A834VD00"/>
<keyword evidence="3" id="KW-0472">Membrane</keyword>
<organism evidence="5">
    <name type="scientific">Sarcoptes scabiei</name>
    <name type="common">Itch mite</name>
    <name type="synonym">Acarus scabiei</name>
    <dbReference type="NCBI Taxonomy" id="52283"/>
    <lineage>
        <taxon>Eukaryota</taxon>
        <taxon>Metazoa</taxon>
        <taxon>Ecdysozoa</taxon>
        <taxon>Arthropoda</taxon>
        <taxon>Chelicerata</taxon>
        <taxon>Arachnida</taxon>
        <taxon>Acari</taxon>
        <taxon>Acariformes</taxon>
        <taxon>Sarcoptiformes</taxon>
        <taxon>Astigmata</taxon>
        <taxon>Psoroptidia</taxon>
        <taxon>Sarcoptoidea</taxon>
        <taxon>Sarcoptidae</taxon>
        <taxon>Sarcoptinae</taxon>
        <taxon>Sarcoptes</taxon>
    </lineage>
</organism>
<dbReference type="Pfam" id="PF06482">
    <property type="entry name" value="Endostatin"/>
    <property type="match status" value="1"/>
</dbReference>
<keyword evidence="3" id="KW-1133">Transmembrane helix</keyword>
<accession>A0A834VD00</accession>
<evidence type="ECO:0000259" key="4">
    <source>
        <dbReference type="Pfam" id="PF06482"/>
    </source>
</evidence>
<dbReference type="GO" id="GO:0030020">
    <property type="term" value="F:extracellular matrix structural constituent conferring tensile strength"/>
    <property type="evidence" value="ECO:0007669"/>
    <property type="project" value="TreeGrafter"/>
</dbReference>
<evidence type="ECO:0000313" key="7">
    <source>
        <dbReference type="Proteomes" id="UP000070412"/>
    </source>
</evidence>
<keyword evidence="1 5" id="KW-0176">Collagen</keyword>
<reference evidence="6" key="3">
    <citation type="submission" date="2022-06" db="UniProtKB">
        <authorList>
            <consortium name="EnsemblMetazoa"/>
        </authorList>
    </citation>
    <scope>IDENTIFICATION</scope>
</reference>
<evidence type="ECO:0000256" key="1">
    <source>
        <dbReference type="ARBA" id="ARBA00023119"/>
    </source>
</evidence>
<evidence type="ECO:0000313" key="6">
    <source>
        <dbReference type="EnsemblMetazoa" id="KAF7489118.1"/>
    </source>
</evidence>
<dbReference type="Gene3D" id="1.20.5.320">
    <property type="entry name" value="6-Phosphogluconate Dehydrogenase, domain 3"/>
    <property type="match status" value="1"/>
</dbReference>
<dbReference type="EnsemblMetazoa" id="SSS_2152s_mrna">
    <property type="protein sequence ID" value="KAF7489118.1"/>
    <property type="gene ID" value="SSS_2152"/>
</dbReference>
<evidence type="ECO:0000256" key="3">
    <source>
        <dbReference type="SAM" id="Phobius"/>
    </source>
</evidence>
<dbReference type="GO" id="GO:0030198">
    <property type="term" value="P:extracellular matrix organization"/>
    <property type="evidence" value="ECO:0007669"/>
    <property type="project" value="TreeGrafter"/>
</dbReference>
<sequence>MIRANIIGLIVNDFNLKLFNFCSRFSLLLLLLMVIASVAIESWHFNEADISDDVDVGGFLDDTQNHCSILRPKNKYSYSYILIIISKKKKKNILSASEDIDNGKAGILDAKQEERTNFNESSTTLAIDNPSESIAYSSGPLTFTSPHETKRSSKKTVSASHQKSKESNEPENIKSDGIRDLNECELSKHNQNGDNRKSEKSGCLNNERIESTLTQCHCNISTIIDQYGELLRGPKGDMGPRGIPGPIGLPGPPGISGVFDKQNTFDSDDTLIDPSITYMAGRIGEPGPPGPRGFPGHKGEKGNPGFGLKGSKGDRGKRGKIGKPGLPGLQGPKGDSIRIHELRRMMMENGIKGEKGEPQKSVPISNWYDRPLATSGKKITTIKLLMSKIFFLNIFKMLTLNSMDELGRFPKLKQGTLLGRIIRSEDDEDVAIVADEKISNDETTIKPRSHPPDSSQIFDLSLPVDDRIIHHDRKLRLAALNQAFSGDMHGTRDVDYECFRQSRRANLKGTFRAFVTSRVQNLDSLIRLKDLRLPIVNLKDELLFNQARDIFTGWGGPFPYPPKIYSFDGRNIFTDSFWPQKIIWHGSDKNGIRNSESSCDSWSSDSMSRYGLASNLLRGKLLDQEKYSCNNAFIVLCIEVTSERE</sequence>
<dbReference type="InterPro" id="IPR050149">
    <property type="entry name" value="Collagen_superfamily"/>
</dbReference>
<feature type="domain" description="Collagenase NC10/endostatin" evidence="4">
    <location>
        <begin position="475"/>
        <end position="640"/>
    </location>
</feature>
<feature type="compositionally biased region" description="Basic and acidic residues" evidence="2">
    <location>
        <begin position="163"/>
        <end position="179"/>
    </location>
</feature>